<accession>A0A6M8BAL6</accession>
<feature type="region of interest" description="Disordered" evidence="1">
    <location>
        <begin position="81"/>
        <end position="101"/>
    </location>
</feature>
<dbReference type="AlphaFoldDB" id="A0A6M8BAL6"/>
<dbReference type="Proteomes" id="UP000505210">
    <property type="component" value="Chromosome"/>
</dbReference>
<proteinExistence type="predicted"/>
<keyword evidence="3" id="KW-1185">Reference proteome</keyword>
<organism evidence="2 3">
    <name type="scientific">Thermoleptolyngbya sichuanensis A183</name>
    <dbReference type="NCBI Taxonomy" id="2737172"/>
    <lineage>
        <taxon>Bacteria</taxon>
        <taxon>Bacillati</taxon>
        <taxon>Cyanobacteriota</taxon>
        <taxon>Cyanophyceae</taxon>
        <taxon>Oculatellales</taxon>
        <taxon>Oculatellaceae</taxon>
        <taxon>Thermoleptolyngbya</taxon>
        <taxon>Thermoleptolyngbya sichuanensis</taxon>
    </lineage>
</organism>
<gene>
    <name evidence="2" type="ORF">HPC62_04145</name>
</gene>
<name>A0A6M8BAL6_9CYAN</name>
<evidence type="ECO:0000313" key="3">
    <source>
        <dbReference type="Proteomes" id="UP000505210"/>
    </source>
</evidence>
<reference evidence="2 3" key="1">
    <citation type="submission" date="2020-05" db="EMBL/GenBank/DDBJ databases">
        <title>Complete genome sequence of of a novel Thermoleptolyngbya strain isolated from hot springs of Ganzi, Sichuan China.</title>
        <authorList>
            <person name="Tang J."/>
            <person name="Daroch M."/>
            <person name="Li L."/>
            <person name="Waleron K."/>
            <person name="Waleron M."/>
            <person name="Waleron M."/>
        </authorList>
    </citation>
    <scope>NUCLEOTIDE SEQUENCE [LARGE SCALE GENOMIC DNA]</scope>
    <source>
        <strain evidence="2 3">PKUAC-SCTA183</strain>
    </source>
</reference>
<evidence type="ECO:0000313" key="2">
    <source>
        <dbReference type="EMBL" id="QKD81480.1"/>
    </source>
</evidence>
<evidence type="ECO:0000256" key="1">
    <source>
        <dbReference type="SAM" id="MobiDB-lite"/>
    </source>
</evidence>
<protein>
    <submittedName>
        <fullName evidence="2">Uncharacterized protein</fullName>
    </submittedName>
</protein>
<sequence length="303" mass="33528">MNGWVAWGLSLLLPVGSIAVVGGDCLLGFGRAIAQPAPVIDSPEFSESSSIGRPPGPYVLQLSDVATEFPLSLEQVRFEPGPLTDSVQGQRRAARPYRPDQPPYLNGEPSHLVYQFQVPSPAAGIAVPPGTLKIYSVSGLRAMYVGYRQELQAMNRVINGLRTILTQRPFYINRPITVLPPVLGDEVLRSQMEYLRFGEGSGLRFVGVYKYDVSPILSNELVYIFQGLTTDGRYYVSFSQPLLTSVLPATAPLTADQYDAFVAEYETYLRRVAQQLNLQDSNGFFPNLTLLDNLVRSLRIQPR</sequence>
<dbReference type="RefSeq" id="WP_172353877.1">
    <property type="nucleotide sequence ID" value="NZ_CP053661.1"/>
</dbReference>
<dbReference type="KEGG" id="theu:HPC62_04145"/>
<dbReference type="EMBL" id="CP053661">
    <property type="protein sequence ID" value="QKD81480.1"/>
    <property type="molecule type" value="Genomic_DNA"/>
</dbReference>